<dbReference type="PIRSF" id="PIRSF005091">
    <property type="entry name" value="Mmb_sulf_HI1246"/>
    <property type="match status" value="1"/>
</dbReference>
<evidence type="ECO:0000256" key="3">
    <source>
        <dbReference type="ARBA" id="ARBA00022475"/>
    </source>
</evidence>
<feature type="transmembrane region" description="Helical" evidence="11">
    <location>
        <begin position="123"/>
        <end position="143"/>
    </location>
</feature>
<feature type="binding site" evidence="9">
    <location>
        <position position="411"/>
    </location>
    <ligand>
        <name>substrate</name>
    </ligand>
</feature>
<dbReference type="InterPro" id="IPR012160">
    <property type="entry name" value="LtaS-like"/>
</dbReference>
<feature type="transmembrane region" description="Helical" evidence="11">
    <location>
        <begin position="42"/>
        <end position="62"/>
    </location>
</feature>
<keyword evidence="5 11" id="KW-1133">Transmembrane helix</keyword>
<evidence type="ECO:0000256" key="9">
    <source>
        <dbReference type="PIRSR" id="PIRSR005091-2"/>
    </source>
</evidence>
<accession>A0A223KSR4</accession>
<feature type="binding site" evidence="10">
    <location>
        <position position="471"/>
    </location>
    <ligand>
        <name>Mn(2+)</name>
        <dbReference type="ChEBI" id="CHEBI:29035"/>
    </ligand>
</feature>
<feature type="domain" description="Sulfatase N-terminal" evidence="12">
    <location>
        <begin position="245"/>
        <end position="537"/>
    </location>
</feature>
<dbReference type="STRING" id="1314751.GCA_001591425_03881"/>
<dbReference type="Gene3D" id="3.30.1120.170">
    <property type="match status" value="1"/>
</dbReference>
<dbReference type="Proteomes" id="UP000215224">
    <property type="component" value="Chromosome"/>
</dbReference>
<feature type="transmembrane region" description="Helical" evidence="11">
    <location>
        <begin position="69"/>
        <end position="91"/>
    </location>
</feature>
<dbReference type="InterPro" id="IPR050448">
    <property type="entry name" value="OpgB/LTA_synthase_biosynth"/>
</dbReference>
<keyword evidence="3 7" id="KW-1003">Cell membrane</keyword>
<gene>
    <name evidence="13" type="ORF">BC6307_15200</name>
</gene>
<evidence type="ECO:0000256" key="10">
    <source>
        <dbReference type="PIRSR" id="PIRSR005091-3"/>
    </source>
</evidence>
<dbReference type="GO" id="GO:0005886">
    <property type="term" value="C:plasma membrane"/>
    <property type="evidence" value="ECO:0007669"/>
    <property type="project" value="UniProtKB-SubCell"/>
</dbReference>
<evidence type="ECO:0000256" key="8">
    <source>
        <dbReference type="PIRSR" id="PIRSR005091-1"/>
    </source>
</evidence>
<dbReference type="InterPro" id="IPR000917">
    <property type="entry name" value="Sulfatase_N"/>
</dbReference>
<dbReference type="EMBL" id="CP018866">
    <property type="protein sequence ID" value="AST92542.1"/>
    <property type="molecule type" value="Genomic_DNA"/>
</dbReference>
<dbReference type="GO" id="GO:0046872">
    <property type="term" value="F:metal ion binding"/>
    <property type="evidence" value="ECO:0007669"/>
    <property type="project" value="UniProtKB-KW"/>
</dbReference>
<feature type="binding site" evidence="10">
    <location>
        <position position="253"/>
    </location>
    <ligand>
        <name>Mn(2+)</name>
        <dbReference type="ChEBI" id="CHEBI:29035"/>
    </ligand>
</feature>
<name>A0A223KSR4_9BACI</name>
<reference evidence="13 14" key="1">
    <citation type="submission" date="2016-12" db="EMBL/GenBank/DDBJ databases">
        <title>The whole genome sequencing and assembly of Bacillus cohnii DSM 6307T strain.</title>
        <authorList>
            <person name="Lee Y.-J."/>
            <person name="Yi H."/>
            <person name="Bahn Y.-S."/>
            <person name="Kim J.F."/>
            <person name="Lee D.-W."/>
        </authorList>
    </citation>
    <scope>NUCLEOTIDE SEQUENCE [LARGE SCALE GENOMIC DNA]</scope>
    <source>
        <strain evidence="13 14">DSM 6307</strain>
    </source>
</reference>
<protein>
    <recommendedName>
        <fullName evidence="12">Sulfatase N-terminal domain-containing protein</fullName>
    </recommendedName>
</protein>
<proteinExistence type="inferred from homology"/>
<dbReference type="PANTHER" id="PTHR47371:SF1">
    <property type="entry name" value="LIPOTEICHOIC ACID SYNTHASE-LIKE YQGS"/>
    <property type="match status" value="1"/>
</dbReference>
<feature type="transmembrane region" description="Helical" evidence="11">
    <location>
        <begin position="7"/>
        <end position="27"/>
    </location>
</feature>
<dbReference type="RefSeq" id="WP_066419830.1">
    <property type="nucleotide sequence ID" value="NZ_CP018866.1"/>
</dbReference>
<evidence type="ECO:0000256" key="5">
    <source>
        <dbReference type="ARBA" id="ARBA00022989"/>
    </source>
</evidence>
<evidence type="ECO:0000313" key="14">
    <source>
        <dbReference type="Proteomes" id="UP000215224"/>
    </source>
</evidence>
<keyword evidence="9" id="KW-0464">Manganese</keyword>
<keyword evidence="6 7" id="KW-0472">Membrane</keyword>
<dbReference type="SUPFAM" id="SSF53649">
    <property type="entry name" value="Alkaline phosphatase-like"/>
    <property type="match status" value="1"/>
</dbReference>
<dbReference type="Gene3D" id="3.40.720.10">
    <property type="entry name" value="Alkaline Phosphatase, subunit A"/>
    <property type="match status" value="1"/>
</dbReference>
<comment type="similarity">
    <text evidence="2 7">Belongs to the LTA synthase family.</text>
</comment>
<feature type="active site" evidence="8">
    <location>
        <position position="295"/>
    </location>
</feature>
<feature type="transmembrane region" description="Helical" evidence="11">
    <location>
        <begin position="155"/>
        <end position="171"/>
    </location>
</feature>
<organism evidence="13 14">
    <name type="scientific">Sutcliffiella cohnii</name>
    <dbReference type="NCBI Taxonomy" id="33932"/>
    <lineage>
        <taxon>Bacteria</taxon>
        <taxon>Bacillati</taxon>
        <taxon>Bacillota</taxon>
        <taxon>Bacilli</taxon>
        <taxon>Bacillales</taxon>
        <taxon>Bacillaceae</taxon>
        <taxon>Sutcliffiella</taxon>
    </lineage>
</organism>
<evidence type="ECO:0000256" key="2">
    <source>
        <dbReference type="ARBA" id="ARBA00009983"/>
    </source>
</evidence>
<evidence type="ECO:0000256" key="1">
    <source>
        <dbReference type="ARBA" id="ARBA00004651"/>
    </source>
</evidence>
<dbReference type="InterPro" id="IPR017850">
    <property type="entry name" value="Alkaline_phosphatase_core_sf"/>
</dbReference>
<evidence type="ECO:0000256" key="7">
    <source>
        <dbReference type="PIRNR" id="PIRNR005091"/>
    </source>
</evidence>
<evidence type="ECO:0000313" key="13">
    <source>
        <dbReference type="EMBL" id="AST92542.1"/>
    </source>
</evidence>
<keyword evidence="9" id="KW-0479">Metal-binding</keyword>
<evidence type="ECO:0000259" key="12">
    <source>
        <dbReference type="Pfam" id="PF00884"/>
    </source>
</evidence>
<evidence type="ECO:0000256" key="6">
    <source>
        <dbReference type="ARBA" id="ARBA00023136"/>
    </source>
</evidence>
<evidence type="ECO:0000256" key="4">
    <source>
        <dbReference type="ARBA" id="ARBA00022692"/>
    </source>
</evidence>
<dbReference type="AlphaFoldDB" id="A0A223KSR4"/>
<keyword evidence="4 11" id="KW-0812">Transmembrane</keyword>
<feature type="binding site" evidence="10">
    <location>
        <position position="295"/>
    </location>
    <ligand>
        <name>Mn(2+)</name>
        <dbReference type="ChEBI" id="CHEBI:29035"/>
    </ligand>
</feature>
<sequence length="634" mass="73491">MKKGIKTNIPFILVAVTLLWIKTYIVYKTSFNITIESIKQEFILFINPLSSILLVLGLALFFKEKGAKRFIIITSIIVSFVLYANAVYYRFFNDFITIPLLFQTGNMSDLGSSITELIKPTDLFMFLDVVILIALMKWTPNFINFTTWRPKVRKMYFLSIVGIFLFNLGLAETERPQLLTRTFDREILVKNLGTYNYHVYDAILQTKTTAQRALADGSELTEIQNYINAKHKEPNDELFGIAEGKNVIVVKLESLQSFVIDNEINGEPVTPFLNELKNESFYFENFYHQTGQGKTSDSEFLLDNSLYPLGRGAVFFTHATNDYHTATPNVIKELGYHPVVFHANNQSFWNRDVMYQSLGYEHFYEINDYEITEENSIGWGLKDIEFFEQSIPYMEELPQPFYAKFITLTNHFPFVLDEEDRFVDEFDSKSRTLNRYFPTARYMDEAIKVFFEELKASGLYEDSIIILYGDHYGISENHNEAMEQYLGKEIGPFEVAQLQRVPMFIHIPGVTDVKPETFDTVGGQIDIKPTIKHLLGIETKFDIQFGQDLFAEDRSEFIVFRDGSFITDELVYTKQVCYDKETEQETDEASCEPFIEQAKKELQYSDKIIYGDLLRFYNGTTIQVDGFEDTVIPD</sequence>
<keyword evidence="14" id="KW-1185">Reference proteome</keyword>
<feature type="binding site" evidence="10">
    <location>
        <position position="470"/>
    </location>
    <ligand>
        <name>Mn(2+)</name>
        <dbReference type="ChEBI" id="CHEBI:29035"/>
    </ligand>
</feature>
<comment type="subcellular location">
    <subcellularLocation>
        <location evidence="1">Cell membrane</location>
        <topology evidence="1">Multi-pass membrane protein</topology>
    </subcellularLocation>
</comment>
<dbReference type="KEGG" id="bcoh:BC6307_15200"/>
<dbReference type="PANTHER" id="PTHR47371">
    <property type="entry name" value="LIPOTEICHOIC ACID SYNTHASE"/>
    <property type="match status" value="1"/>
</dbReference>
<evidence type="ECO:0000256" key="11">
    <source>
        <dbReference type="SAM" id="Phobius"/>
    </source>
</evidence>
<dbReference type="CDD" id="cd16015">
    <property type="entry name" value="LTA_synthase"/>
    <property type="match status" value="1"/>
</dbReference>
<dbReference type="Pfam" id="PF00884">
    <property type="entry name" value="Sulfatase"/>
    <property type="match status" value="1"/>
</dbReference>